<dbReference type="InterPro" id="IPR013087">
    <property type="entry name" value="Znf_C2H2_type"/>
</dbReference>
<dbReference type="Gene3D" id="3.30.160.60">
    <property type="entry name" value="Classic Zinc Finger"/>
    <property type="match status" value="3"/>
</dbReference>
<dbReference type="EMBL" id="OU963914">
    <property type="protein sequence ID" value="CAH2986499.1"/>
    <property type="molecule type" value="Genomic_DNA"/>
</dbReference>
<feature type="domain" description="C2H2-type" evidence="7">
    <location>
        <begin position="190"/>
        <end position="217"/>
    </location>
</feature>
<accession>A0ABN8L4M3</accession>
<keyword evidence="4" id="KW-0862">Zinc</keyword>
<protein>
    <recommendedName>
        <fullName evidence="7">C2H2-type domain-containing protein</fullName>
    </recommendedName>
</protein>
<name>A0ABN8L4M3_CHISP</name>
<keyword evidence="9" id="KW-1185">Reference proteome</keyword>
<evidence type="ECO:0000256" key="2">
    <source>
        <dbReference type="ARBA" id="ARBA00022737"/>
    </source>
</evidence>
<dbReference type="Pfam" id="PF00096">
    <property type="entry name" value="zf-C2H2"/>
    <property type="match status" value="1"/>
</dbReference>
<sequence>MTIICLFLSHTFCNIKLRLVFCFGLIFYKYYVAMAASAVLKIEQDVETCCLCGNTGELLSPEEHDTNTAPMQMPLRAMLLHLNNNKVVPEGRMCGDCIRRAIESYEFSSSLSSKGVPPLSEKIRALRRRLHELTQKIDVFIVVGGPGANAGGTYSEDDIIMVEKDALAAAAAADDEDMERARNARGDTVYQCSVCPHSFQRVSEYRAHMSQHPADALHSCWTCGAQFAAREALRDHADTHADQGALVCYLCSTTFQCVWELRRHEGTCAGACPGCGAWIGDRVALSAHVLSTHARESPCVCAACFRRLESPEALAAHMLRHRQAKQYVCGYDGCILRFGTRGNLMSHIRKCHAAAADDAPPAPTTCAVCARTFGSVAAMKRHARVHKRDQEQEVNDTKVEESAMDGLEEEVEYLEVETLEDPDYRDE</sequence>
<feature type="compositionally biased region" description="Basic and acidic residues" evidence="6">
    <location>
        <begin position="388"/>
        <end position="401"/>
    </location>
</feature>
<dbReference type="PANTHER" id="PTHR24379:SF121">
    <property type="entry name" value="C2H2-TYPE DOMAIN-CONTAINING PROTEIN"/>
    <property type="match status" value="1"/>
</dbReference>
<dbReference type="SUPFAM" id="SSF57667">
    <property type="entry name" value="beta-beta-alpha zinc fingers"/>
    <property type="match status" value="2"/>
</dbReference>
<feature type="domain" description="C2H2-type" evidence="7">
    <location>
        <begin position="218"/>
        <end position="245"/>
    </location>
</feature>
<keyword evidence="1" id="KW-0479">Metal-binding</keyword>
<evidence type="ECO:0000256" key="4">
    <source>
        <dbReference type="ARBA" id="ARBA00022833"/>
    </source>
</evidence>
<feature type="domain" description="C2H2-type" evidence="7">
    <location>
        <begin position="364"/>
        <end position="391"/>
    </location>
</feature>
<dbReference type="PANTHER" id="PTHR24379">
    <property type="entry name" value="KRAB AND ZINC FINGER DOMAIN-CONTAINING"/>
    <property type="match status" value="1"/>
</dbReference>
<proteinExistence type="predicted"/>
<evidence type="ECO:0000313" key="9">
    <source>
        <dbReference type="Proteomes" id="UP001153292"/>
    </source>
</evidence>
<keyword evidence="3 5" id="KW-0863">Zinc-finger</keyword>
<keyword evidence="2" id="KW-0677">Repeat</keyword>
<dbReference type="InterPro" id="IPR036236">
    <property type="entry name" value="Znf_C2H2_sf"/>
</dbReference>
<reference evidence="8" key="1">
    <citation type="submission" date="2021-12" db="EMBL/GenBank/DDBJ databases">
        <authorList>
            <person name="King R."/>
        </authorList>
    </citation>
    <scope>NUCLEOTIDE SEQUENCE</scope>
</reference>
<evidence type="ECO:0000259" key="7">
    <source>
        <dbReference type="PROSITE" id="PS50157"/>
    </source>
</evidence>
<gene>
    <name evidence="8" type="ORF">CHILSU_LOCUS6213</name>
</gene>
<feature type="region of interest" description="Disordered" evidence="6">
    <location>
        <begin position="385"/>
        <end position="406"/>
    </location>
</feature>
<dbReference type="PROSITE" id="PS50157">
    <property type="entry name" value="ZINC_FINGER_C2H2_2"/>
    <property type="match status" value="3"/>
</dbReference>
<evidence type="ECO:0000256" key="1">
    <source>
        <dbReference type="ARBA" id="ARBA00022723"/>
    </source>
</evidence>
<evidence type="ECO:0000256" key="3">
    <source>
        <dbReference type="ARBA" id="ARBA00022771"/>
    </source>
</evidence>
<evidence type="ECO:0000256" key="5">
    <source>
        <dbReference type="PROSITE-ProRule" id="PRU00042"/>
    </source>
</evidence>
<dbReference type="Proteomes" id="UP001153292">
    <property type="component" value="Chromosome 21"/>
</dbReference>
<dbReference type="PROSITE" id="PS00028">
    <property type="entry name" value="ZINC_FINGER_C2H2_1"/>
    <property type="match status" value="6"/>
</dbReference>
<dbReference type="SMART" id="SM00355">
    <property type="entry name" value="ZnF_C2H2"/>
    <property type="match status" value="6"/>
</dbReference>
<organism evidence="8 9">
    <name type="scientific">Chilo suppressalis</name>
    <name type="common">Asiatic rice borer moth</name>
    <dbReference type="NCBI Taxonomy" id="168631"/>
    <lineage>
        <taxon>Eukaryota</taxon>
        <taxon>Metazoa</taxon>
        <taxon>Ecdysozoa</taxon>
        <taxon>Arthropoda</taxon>
        <taxon>Hexapoda</taxon>
        <taxon>Insecta</taxon>
        <taxon>Pterygota</taxon>
        <taxon>Neoptera</taxon>
        <taxon>Endopterygota</taxon>
        <taxon>Lepidoptera</taxon>
        <taxon>Glossata</taxon>
        <taxon>Ditrysia</taxon>
        <taxon>Pyraloidea</taxon>
        <taxon>Crambidae</taxon>
        <taxon>Crambinae</taxon>
        <taxon>Chilo</taxon>
    </lineage>
</organism>
<evidence type="ECO:0000313" key="8">
    <source>
        <dbReference type="EMBL" id="CAH2986499.1"/>
    </source>
</evidence>
<evidence type="ECO:0000256" key="6">
    <source>
        <dbReference type="SAM" id="MobiDB-lite"/>
    </source>
</evidence>